<dbReference type="KEGG" id="ota:OT_ostta01g03230"/>
<dbReference type="PANTHER" id="PTHR31407:SF3">
    <property type="entry name" value="PSBP DOMAIN-CONTAINING PROTEIN 2, CHLOROPLASTIC"/>
    <property type="match status" value="1"/>
</dbReference>
<reference evidence="4" key="1">
    <citation type="journal article" date="2006" name="Proc. Natl. Acad. Sci. U.S.A.">
        <title>Genome analysis of the smallest free-living eukaryote Ostreococcus tauri unveils many unique features.</title>
        <authorList>
            <person name="Derelle E."/>
            <person name="Ferraz C."/>
            <person name="Rombauts S."/>
            <person name="Rouze P."/>
            <person name="Worden A.Z."/>
            <person name="Robbens S."/>
            <person name="Partensky F."/>
            <person name="Degroeve S."/>
            <person name="Echeynie S."/>
            <person name="Cooke R."/>
            <person name="Saeys Y."/>
            <person name="Wuyts J."/>
            <person name="Jabbari K."/>
            <person name="Bowler C."/>
            <person name="Panaud O."/>
            <person name="Piegu B."/>
            <person name="Ball S.G."/>
            <person name="Ral J.-P."/>
            <person name="Bouget F.-Y."/>
            <person name="Piganeau G."/>
            <person name="De Baets B."/>
            <person name="Picard A."/>
            <person name="Delseny M."/>
            <person name="Demaille J."/>
            <person name="Van de Peer Y."/>
            <person name="Moreau H."/>
        </authorList>
    </citation>
    <scope>NUCLEOTIDE SEQUENCE [LARGE SCALE GENOMIC DNA]</scope>
    <source>
        <strain evidence="4">OTTH 0595 / CCAP 157/2 / RCC745</strain>
    </source>
</reference>
<reference evidence="3 4" key="2">
    <citation type="journal article" date="2014" name="BMC Genomics">
        <title>An improved genome of the model marine alga Ostreococcus tauri unfolds by assessing Illumina de novo assemblies.</title>
        <authorList>
            <person name="Blanc-Mathieu R."/>
            <person name="Verhelst B."/>
            <person name="Derelle E."/>
            <person name="Rombauts S."/>
            <person name="Bouget F.Y."/>
            <person name="Carre I."/>
            <person name="Chateau A."/>
            <person name="Eyre-Walker A."/>
            <person name="Grimsley N."/>
            <person name="Moreau H."/>
            <person name="Piegu B."/>
            <person name="Rivals E."/>
            <person name="Schackwitz W."/>
            <person name="Van de Peer Y."/>
            <person name="Piganeau G."/>
        </authorList>
    </citation>
    <scope>NUCLEOTIDE SEQUENCE [LARGE SCALE GENOMIC DNA]</scope>
    <source>
        <strain evidence="4">OTTH 0595 / CCAP 157/2 / RCC745</strain>
    </source>
</reference>
<dbReference type="Pfam" id="PF01789">
    <property type="entry name" value="PsbP"/>
    <property type="match status" value="1"/>
</dbReference>
<dbReference type="EMBL" id="CAID01000001">
    <property type="protein sequence ID" value="CEF96687.1"/>
    <property type="molecule type" value="Genomic_DNA"/>
</dbReference>
<dbReference type="STRING" id="70448.A0A090M2C3"/>
<dbReference type="InterPro" id="IPR002683">
    <property type="entry name" value="PsbP_C"/>
</dbReference>
<dbReference type="InterPro" id="IPR016123">
    <property type="entry name" value="Mog1/PsbP_a/b/a-sand"/>
</dbReference>
<evidence type="ECO:0000313" key="3">
    <source>
        <dbReference type="EMBL" id="CEF96687.1"/>
    </source>
</evidence>
<comment type="caution">
    <text evidence="3">The sequence shown here is derived from an EMBL/GenBank/DDBJ whole genome shotgun (WGS) entry which is preliminary data.</text>
</comment>
<sequence length="304" mass="32944">MRTAVARARATTRSRTRARARCGGAAGRRSSARARGVGRRATDARDVDDAASTTRGADETTIGDAGRGVVRRRTALWTLGAGVWARRAGEREARAADATTGDEFAVNAYEDLTVYRDRGKKFLLKFPKKWTVGSKPGAAVLFKNPDAKYSNIGVTVSPVTVKTLDKFGSLNEIGNRLANAEQAKESTVPGGVTLTRSDTRVGSVSGTTFYDYEYRLITTYGNKRVTTSVTIVDSTLYILNAQFFETADPERPTDPQLALDQYNLALHRKVAESFDAGKAAFPSFEIEAEELRGEAPMIADGMGK</sequence>
<evidence type="ECO:0000313" key="4">
    <source>
        <dbReference type="Proteomes" id="UP000009170"/>
    </source>
</evidence>
<dbReference type="OrthoDB" id="2020701at2759"/>
<dbReference type="Gene3D" id="3.40.1000.10">
    <property type="entry name" value="Mog1/PsbP, alpha/beta/alpha sandwich"/>
    <property type="match status" value="1"/>
</dbReference>
<dbReference type="Proteomes" id="UP000009170">
    <property type="component" value="Unassembled WGS sequence"/>
</dbReference>
<dbReference type="GO" id="GO:0019898">
    <property type="term" value="C:extrinsic component of membrane"/>
    <property type="evidence" value="ECO:0007669"/>
    <property type="project" value="InterPro"/>
</dbReference>
<dbReference type="InParanoid" id="A0A090M2C3"/>
<dbReference type="AlphaFoldDB" id="A0A090M2C3"/>
<proteinExistence type="predicted"/>
<protein>
    <submittedName>
        <fullName evidence="3">Mog1/PsbP, alpha/beta/alpha sandwich</fullName>
    </submittedName>
</protein>
<dbReference type="SUPFAM" id="SSF55724">
    <property type="entry name" value="Mog1p/PsbP-like"/>
    <property type="match status" value="1"/>
</dbReference>
<feature type="compositionally biased region" description="Basic residues" evidence="1">
    <location>
        <begin position="10"/>
        <end position="20"/>
    </location>
</feature>
<dbReference type="GO" id="GO:0009654">
    <property type="term" value="C:photosystem II oxygen evolving complex"/>
    <property type="evidence" value="ECO:0007669"/>
    <property type="project" value="InterPro"/>
</dbReference>
<dbReference type="GeneID" id="9834688"/>
<dbReference type="GO" id="GO:0005509">
    <property type="term" value="F:calcium ion binding"/>
    <property type="evidence" value="ECO:0007669"/>
    <property type="project" value="InterPro"/>
</dbReference>
<evidence type="ECO:0000256" key="1">
    <source>
        <dbReference type="SAM" id="MobiDB-lite"/>
    </source>
</evidence>
<evidence type="ECO:0000259" key="2">
    <source>
        <dbReference type="Pfam" id="PF01789"/>
    </source>
</evidence>
<dbReference type="FunCoup" id="A0A090M2C3">
    <property type="interactions" value="518"/>
</dbReference>
<name>A0A090M2C3_OSTTA</name>
<keyword evidence="4" id="KW-1185">Reference proteome</keyword>
<feature type="domain" description="PsbP C-terminal" evidence="2">
    <location>
        <begin position="111"/>
        <end position="245"/>
    </location>
</feature>
<dbReference type="PANTHER" id="PTHR31407">
    <property type="match status" value="1"/>
</dbReference>
<feature type="region of interest" description="Disordered" evidence="1">
    <location>
        <begin position="1"/>
        <end position="62"/>
    </location>
</feature>
<dbReference type="RefSeq" id="XP_022838239.1">
    <property type="nucleotide sequence ID" value="XM_022985354.1"/>
</dbReference>
<organism evidence="3 4">
    <name type="scientific">Ostreococcus tauri</name>
    <name type="common">Marine green alga</name>
    <dbReference type="NCBI Taxonomy" id="70448"/>
    <lineage>
        <taxon>Eukaryota</taxon>
        <taxon>Viridiplantae</taxon>
        <taxon>Chlorophyta</taxon>
        <taxon>Mamiellophyceae</taxon>
        <taxon>Mamiellales</taxon>
        <taxon>Bathycoccaceae</taxon>
        <taxon>Ostreococcus</taxon>
    </lineage>
</organism>
<gene>
    <name evidence="3" type="ORF">OT_ostta01g03230</name>
</gene>
<accession>A0A090M2C3</accession>
<dbReference type="GO" id="GO:0015979">
    <property type="term" value="P:photosynthesis"/>
    <property type="evidence" value="ECO:0007669"/>
    <property type="project" value="InterPro"/>
</dbReference>